<dbReference type="EMBL" id="FOFO01000012">
    <property type="protein sequence ID" value="SEP96893.1"/>
    <property type="molecule type" value="Genomic_DNA"/>
</dbReference>
<evidence type="ECO:0000313" key="2">
    <source>
        <dbReference type="Proteomes" id="UP000199496"/>
    </source>
</evidence>
<dbReference type="AlphaFoldDB" id="A0A1H9C7W3"/>
<dbReference type="Proteomes" id="UP000199496">
    <property type="component" value="Unassembled WGS sequence"/>
</dbReference>
<organism evidence="1 2">
    <name type="scientific">Ectothiorhodospira magna</name>
    <dbReference type="NCBI Taxonomy" id="867345"/>
    <lineage>
        <taxon>Bacteria</taxon>
        <taxon>Pseudomonadati</taxon>
        <taxon>Pseudomonadota</taxon>
        <taxon>Gammaproteobacteria</taxon>
        <taxon>Chromatiales</taxon>
        <taxon>Ectothiorhodospiraceae</taxon>
        <taxon>Ectothiorhodospira</taxon>
    </lineage>
</organism>
<dbReference type="STRING" id="867345.SAMN05421693_11277"/>
<keyword evidence="2" id="KW-1185">Reference proteome</keyword>
<accession>A0A1H9C7W3</accession>
<gene>
    <name evidence="1" type="ORF">SAMN05421693_11277</name>
</gene>
<dbReference type="RefSeq" id="WP_238375885.1">
    <property type="nucleotide sequence ID" value="NZ_FOFO01000012.1"/>
</dbReference>
<reference evidence="1 2" key="1">
    <citation type="submission" date="2016-10" db="EMBL/GenBank/DDBJ databases">
        <authorList>
            <person name="de Groot N.N."/>
        </authorList>
    </citation>
    <scope>NUCLEOTIDE SEQUENCE [LARGE SCALE GENOMIC DNA]</scope>
    <source>
        <strain evidence="1 2">B7-7</strain>
    </source>
</reference>
<proteinExistence type="predicted"/>
<name>A0A1H9C7W3_9GAMM</name>
<evidence type="ECO:0000313" key="1">
    <source>
        <dbReference type="EMBL" id="SEP96893.1"/>
    </source>
</evidence>
<evidence type="ECO:0008006" key="3">
    <source>
        <dbReference type="Google" id="ProtNLM"/>
    </source>
</evidence>
<sequence>MITSRGGRTKYNRQRLGIPKTHALDAACVGPVTAITHWNVPTLTVRATGRGSYQRTRLNRFGFPRGYLMRQKQVKGFQTGDLVQANVPTGKKAGTYQGRVAIRATGSFNIQTREGVVQGISHRHCRLLQRADGYGYAFQPKPIQEDATRAA</sequence>
<protein>
    <recommendedName>
        <fullName evidence="3">HNH endonuclease</fullName>
    </recommendedName>
</protein>